<feature type="coiled-coil region" evidence="1">
    <location>
        <begin position="102"/>
        <end position="129"/>
    </location>
</feature>
<evidence type="ECO:0000256" key="1">
    <source>
        <dbReference type="SAM" id="Coils"/>
    </source>
</evidence>
<dbReference type="WBParaSite" id="PSU_v2.g4143.t1">
    <property type="protein sequence ID" value="PSU_v2.g4143.t1"/>
    <property type="gene ID" value="PSU_v2.g4143"/>
</dbReference>
<organism evidence="3 4">
    <name type="scientific">Panagrolaimus superbus</name>
    <dbReference type="NCBI Taxonomy" id="310955"/>
    <lineage>
        <taxon>Eukaryota</taxon>
        <taxon>Metazoa</taxon>
        <taxon>Ecdysozoa</taxon>
        <taxon>Nematoda</taxon>
        <taxon>Chromadorea</taxon>
        <taxon>Rhabditida</taxon>
        <taxon>Tylenchina</taxon>
        <taxon>Panagrolaimomorpha</taxon>
        <taxon>Panagrolaimoidea</taxon>
        <taxon>Panagrolaimidae</taxon>
        <taxon>Panagrolaimus</taxon>
    </lineage>
</organism>
<dbReference type="AlphaFoldDB" id="A0A914YU11"/>
<evidence type="ECO:0000313" key="3">
    <source>
        <dbReference type="Proteomes" id="UP000887577"/>
    </source>
</evidence>
<evidence type="ECO:0000313" key="4">
    <source>
        <dbReference type="WBParaSite" id="PSU_v2.g4143.t1"/>
    </source>
</evidence>
<accession>A0A914YU11</accession>
<dbReference type="Proteomes" id="UP000887577">
    <property type="component" value="Unplaced"/>
</dbReference>
<keyword evidence="1" id="KW-0175">Coiled coil</keyword>
<feature type="compositionally biased region" description="Polar residues" evidence="2">
    <location>
        <begin position="7"/>
        <end position="17"/>
    </location>
</feature>
<reference evidence="4" key="1">
    <citation type="submission" date="2022-11" db="UniProtKB">
        <authorList>
            <consortium name="WormBaseParasite"/>
        </authorList>
    </citation>
    <scope>IDENTIFICATION</scope>
</reference>
<proteinExistence type="predicted"/>
<feature type="region of interest" description="Disordered" evidence="2">
    <location>
        <begin position="1"/>
        <end position="32"/>
    </location>
</feature>
<keyword evidence="3" id="KW-1185">Reference proteome</keyword>
<protein>
    <submittedName>
        <fullName evidence="4">Uncharacterized protein</fullName>
    </submittedName>
</protein>
<evidence type="ECO:0000256" key="2">
    <source>
        <dbReference type="SAM" id="MobiDB-lite"/>
    </source>
</evidence>
<name>A0A914YU11_9BILA</name>
<sequence length="231" mass="26292">MDVPKDSVSSDNSTLENSEARLPPTNAFPTDQMQPSNAGINIPCEKCSQIFVSMKLADAIKLSNDIKKLEIMIKNKPPGRPLKNFIKSQADGSRKMATTKYGKKIDQKRRELKKNAEDLMETNKALKEMIKVNQSTFSPVQKQQIVEILYKECNLLKESTSEIDDNKEIRLSQTPGATAKRRFDRKKRNEKADWEKKVQVLPMIHKELHNVFGVIDWMGIAASKTAMSFQH</sequence>